<accession>A0A2H1EIE1</accession>
<evidence type="ECO:0000313" key="1">
    <source>
        <dbReference type="EMBL" id="SHO46985.1"/>
    </source>
</evidence>
<dbReference type="OrthoDB" id="8113at2157"/>
<keyword evidence="2" id="KW-1185">Reference proteome</keyword>
<evidence type="ECO:0000313" key="2">
    <source>
        <dbReference type="Proteomes" id="UP000232412"/>
    </source>
</evidence>
<sequence>MIPHTTRQFIDSLIDYYISEAASYKQLARTYSEEVEDIDANAFGIIVGCIYSGFLQAYQNQKQKPLLEDTQEFTQMIKTRAAQIKRSILDAKI</sequence>
<protein>
    <submittedName>
        <fullName evidence="1">Uncharacterized protein</fullName>
    </submittedName>
</protein>
<name>A0A2H1EIE1_9ARCH</name>
<organism evidence="1 2">
    <name type="scientific">Nitrosotalea sinensis</name>
    <dbReference type="NCBI Taxonomy" id="1499975"/>
    <lineage>
        <taxon>Archaea</taxon>
        <taxon>Nitrososphaerota</taxon>
        <taxon>Nitrososphaeria</taxon>
        <taxon>Nitrosotaleales</taxon>
        <taxon>Nitrosotaleaceae</taxon>
        <taxon>Nitrosotalea</taxon>
    </lineage>
</organism>
<dbReference type="AlphaFoldDB" id="A0A2H1EIE1"/>
<dbReference type="EMBL" id="FRFC01000004">
    <property type="protein sequence ID" value="SHO46985.1"/>
    <property type="molecule type" value="Genomic_DNA"/>
</dbReference>
<dbReference type="Proteomes" id="UP000232412">
    <property type="component" value="Unassembled WGS sequence"/>
</dbReference>
<proteinExistence type="predicted"/>
<dbReference type="RefSeq" id="WP_101010545.1">
    <property type="nucleotide sequence ID" value="NZ_FRFC01000004.1"/>
</dbReference>
<reference evidence="2" key="1">
    <citation type="submission" date="2016-12" db="EMBL/GenBank/DDBJ databases">
        <authorList>
            <person name="Herbold C."/>
        </authorList>
    </citation>
    <scope>NUCLEOTIDE SEQUENCE [LARGE SCALE GENOMIC DNA]</scope>
</reference>
<gene>
    <name evidence="1" type="ORF">NSIN_30311</name>
</gene>